<dbReference type="GO" id="GO:0016887">
    <property type="term" value="F:ATP hydrolysis activity"/>
    <property type="evidence" value="ECO:0007669"/>
    <property type="project" value="InterPro"/>
</dbReference>
<dbReference type="PROSITE" id="PS50893">
    <property type="entry name" value="ABC_TRANSPORTER_2"/>
    <property type="match status" value="2"/>
</dbReference>
<comment type="caution">
    <text evidence="7">The sequence shown here is derived from an EMBL/GenBank/DDBJ whole genome shotgun (WGS) entry which is preliminary data.</text>
</comment>
<dbReference type="FunFam" id="3.40.50.300:FF:000144">
    <property type="entry name" value="ATP-binding cassette sub-family E member 1"/>
    <property type="match status" value="1"/>
</dbReference>
<dbReference type="GO" id="GO:0060255">
    <property type="term" value="P:regulation of macromolecule metabolic process"/>
    <property type="evidence" value="ECO:0007669"/>
    <property type="project" value="UniProtKB-ARBA"/>
</dbReference>
<dbReference type="PROSITE" id="PS51379">
    <property type="entry name" value="4FE4S_FER_2"/>
    <property type="match status" value="1"/>
</dbReference>
<evidence type="ECO:0000259" key="5">
    <source>
        <dbReference type="PROSITE" id="PS50893"/>
    </source>
</evidence>
<dbReference type="SUPFAM" id="SSF54862">
    <property type="entry name" value="4Fe-4S ferredoxins"/>
    <property type="match status" value="1"/>
</dbReference>
<dbReference type="InterPro" id="IPR003439">
    <property type="entry name" value="ABC_transporter-like_ATP-bd"/>
</dbReference>
<dbReference type="EMBL" id="JAQIZT010000004">
    <property type="protein sequence ID" value="KAJ7002285.1"/>
    <property type="molecule type" value="Genomic_DNA"/>
</dbReference>
<keyword evidence="3" id="KW-0067">ATP-binding</keyword>
<evidence type="ECO:0000256" key="3">
    <source>
        <dbReference type="ARBA" id="ARBA00022840"/>
    </source>
</evidence>
<dbReference type="GO" id="GO:0005737">
    <property type="term" value="C:cytoplasm"/>
    <property type="evidence" value="ECO:0007669"/>
    <property type="project" value="UniProtKB-ARBA"/>
</dbReference>
<dbReference type="InterPro" id="IPR007209">
    <property type="entry name" value="RNaseL-inhib-like_metal-bd_dom"/>
</dbReference>
<evidence type="ECO:0000256" key="4">
    <source>
        <dbReference type="ARBA" id="ARBA00023014"/>
    </source>
</evidence>
<dbReference type="InterPro" id="IPR022712">
    <property type="entry name" value="Beta_Casp"/>
</dbReference>
<evidence type="ECO:0000256" key="2">
    <source>
        <dbReference type="ARBA" id="ARBA00022741"/>
    </source>
</evidence>
<dbReference type="Proteomes" id="UP001164929">
    <property type="component" value="Chromosome 4"/>
</dbReference>
<dbReference type="Gene3D" id="3.40.50.10890">
    <property type="match status" value="1"/>
</dbReference>
<keyword evidence="4" id="KW-0411">Iron-sulfur</keyword>
<dbReference type="Pfam" id="PF00005">
    <property type="entry name" value="ABC_tran"/>
    <property type="match status" value="2"/>
</dbReference>
<sequence length="1326" mass="149158">MANQLTRVAIVTSDRCKLKKCRQECKKSCPVTCLSKGSGFHFPPCHILDVSGFRILLDCPLDLSALTIFYPVSPSPKMEEGEQTYDFAVNNCLDMRKRQKILKSLICAQPWYKTPNNLHLWDPSSIDLVLISSTMGMLALPFLTQTKGFSAKIYATEATTRLGQLMMEDLVLMHNEFHLFFGSDSGSPQWMSWEELELLSPALRQVALGKDGTEFGGWMPLYRSADVEDCVKKVQTLKYAEEAWYNGTLLIKAFSSGLEIGSCNWTINSPKRNIACISSSKFYSVNAMEFDYHALRGNDLILYSDFSSEGVLTNDEHDNNLSASTTYNPSTPSADNDDRILKECLLHNDESLEEREKLAFICSCVVDSVTAGGSVIITLNQLGIVLQLLEQIPVYLESSAMKVPIYVISSVAAELLAFTNIIPEWLCKERQEKLFSGEPLFSHSELMKGEKLYVFPDVHSPELLTNWQEPCIVFSPHWSLRLGPVVHLLRRWREDENSLLVLEDGLDTDMALLPFKPMAMKVLQCSFLSGTRLQKTQPLLEMLRPKEVLFPEDLREQIKFSGSHSFSVFYYAENETLGVPRSKGSVDLEIASNLATQFSWRKLDHDDVDITRLEGQLFIDHGKHQVLSGNQVSSSSRKKPLLHWGFPDVEKLLAVLSRMGVKGSVERCMSDAESGSDEIVHIHEPSKALIEVSAARTVISARDEQLASLIFEAIGTLTDRLTRIAIVTSDRCKPKKCRQECKKSCPVVKTGKLCIEVTPASKIAFISEELCIGCGICKCPFEAIQIINLPKDLDKDTTHRYGPNTFKLHRLPVPRPGQVLGLVGTNGIGKSTALKVLAGKLKPNLGRFNNPPDWQEILTYFRGSELQNYFTRILEDNLKAIIKPQYVDHIPRAVQGNVGQVLDQKDERDKKAELCCDLELNQVIDRNVGDLSGGELQRFAIAVVAIQNAEIYMFDEPSSYLDVKQRLKAAQVIRSLLRPNSYVIVVEHDLSVLDYLSDFICCLYGKPGAYGVVTLPFSVREGINIFLSGFVPTENLRFRDESLTFKVAETPQENAEEIQTYARYKYPTMSKTQGNFKLRVVEGEFTDSQIVVMLGENGTGKTTFIRMLAGLLKPDTVEGSEAEIPEFNVSYKPQKISPKFQFSVRQLLHSKIRDSYMHPQFVSDVMKPLLIEQLMDQEVVNLSGGELQRVALCLCLGKPADIYLIDEPSAYLDSEQRIVASKVIKRFILHAKKTAFVVEHDFIMASYLADRVIVYEGQPSVDCTANSPQSLLTGMNLFLSHLDITFRRDPSNYRPRINKLESTKDREQKAAGASKLNWSRLPFYFA</sequence>
<reference evidence="7 8" key="1">
    <citation type="journal article" date="2023" name="Mol. Ecol. Resour.">
        <title>Chromosome-level genome assembly of a triploid poplar Populus alba 'Berolinensis'.</title>
        <authorList>
            <person name="Chen S."/>
            <person name="Yu Y."/>
            <person name="Wang X."/>
            <person name="Wang S."/>
            <person name="Zhang T."/>
            <person name="Zhou Y."/>
            <person name="He R."/>
            <person name="Meng N."/>
            <person name="Wang Y."/>
            <person name="Liu W."/>
            <person name="Liu Z."/>
            <person name="Liu J."/>
            <person name="Guo Q."/>
            <person name="Huang H."/>
            <person name="Sederoff R.R."/>
            <person name="Wang G."/>
            <person name="Qu G."/>
            <person name="Chen S."/>
        </authorList>
    </citation>
    <scope>NUCLEOTIDE SEQUENCE [LARGE SCALE GENOMIC DNA]</scope>
    <source>
        <strain evidence="7">SC-2020</strain>
    </source>
</reference>
<evidence type="ECO:0000313" key="7">
    <source>
        <dbReference type="EMBL" id="KAJ7002285.1"/>
    </source>
</evidence>
<dbReference type="InterPro" id="IPR001279">
    <property type="entry name" value="Metallo-B-lactamas"/>
</dbReference>
<dbReference type="SUPFAM" id="SSF52540">
    <property type="entry name" value="P-loop containing nucleoside triphosphate hydrolases"/>
    <property type="match status" value="2"/>
</dbReference>
<accession>A0AAD6W7K8</accession>
<evidence type="ECO:0000313" key="8">
    <source>
        <dbReference type="Proteomes" id="UP001164929"/>
    </source>
</evidence>
<keyword evidence="2" id="KW-0547">Nucleotide-binding</keyword>
<dbReference type="FunFam" id="3.40.50.300:FF:000152">
    <property type="entry name" value="ATP-binding cassette, sub-family E, member 1"/>
    <property type="match status" value="1"/>
</dbReference>
<dbReference type="Pfam" id="PF16661">
    <property type="entry name" value="Lactamase_B_6"/>
    <property type="match status" value="1"/>
</dbReference>
<dbReference type="PANTHER" id="PTHR19248">
    <property type="entry name" value="ATP-BINDING TRANSPORT PROTEIN-RELATED"/>
    <property type="match status" value="1"/>
</dbReference>
<dbReference type="InterPro" id="IPR013283">
    <property type="entry name" value="RLI1"/>
</dbReference>
<keyword evidence="8" id="KW-1185">Reference proteome</keyword>
<dbReference type="PROSITE" id="PS00211">
    <property type="entry name" value="ABC_TRANSPORTER_1"/>
    <property type="match status" value="2"/>
</dbReference>
<feature type="domain" description="ABC transporter" evidence="5">
    <location>
        <begin position="1058"/>
        <end position="1282"/>
    </location>
</feature>
<dbReference type="SMART" id="SM00382">
    <property type="entry name" value="AAA"/>
    <property type="match status" value="2"/>
</dbReference>
<keyword evidence="1" id="KW-0408">Iron</keyword>
<dbReference type="SUPFAM" id="SSF56281">
    <property type="entry name" value="Metallo-hydrolase/oxidoreductase"/>
    <property type="match status" value="1"/>
</dbReference>
<dbReference type="SMART" id="SM01027">
    <property type="entry name" value="Beta-Casp"/>
    <property type="match status" value="1"/>
</dbReference>
<dbReference type="Gene3D" id="3.40.50.300">
    <property type="entry name" value="P-loop containing nucleotide triphosphate hydrolases"/>
    <property type="match status" value="2"/>
</dbReference>
<dbReference type="InterPro" id="IPR017896">
    <property type="entry name" value="4Fe4S_Fe-S-bd"/>
</dbReference>
<dbReference type="GO" id="GO:0051539">
    <property type="term" value="F:4 iron, 4 sulfur cluster binding"/>
    <property type="evidence" value="ECO:0007669"/>
    <property type="project" value="UniProtKB-KW"/>
</dbReference>
<dbReference type="Pfam" id="PF04068">
    <property type="entry name" value="Fer4_RLI"/>
    <property type="match status" value="2"/>
</dbReference>
<evidence type="ECO:0000259" key="6">
    <source>
        <dbReference type="PROSITE" id="PS51379"/>
    </source>
</evidence>
<dbReference type="InterPro" id="IPR027417">
    <property type="entry name" value="P-loop_NTPase"/>
</dbReference>
<evidence type="ECO:0008006" key="9">
    <source>
        <dbReference type="Google" id="ProtNLM"/>
    </source>
</evidence>
<dbReference type="Pfam" id="PF10996">
    <property type="entry name" value="Beta-Casp"/>
    <property type="match status" value="1"/>
</dbReference>
<evidence type="ECO:0000256" key="1">
    <source>
        <dbReference type="ARBA" id="ARBA00022485"/>
    </source>
</evidence>
<dbReference type="CDD" id="cd03237">
    <property type="entry name" value="ABC_RNaseL_inhibitor_domain2"/>
    <property type="match status" value="1"/>
</dbReference>
<dbReference type="GO" id="GO:0006412">
    <property type="term" value="P:translation"/>
    <property type="evidence" value="ECO:0007669"/>
    <property type="project" value="UniProtKB-ARBA"/>
</dbReference>
<dbReference type="InterPro" id="IPR036866">
    <property type="entry name" value="RibonucZ/Hydroxyglut_hydro"/>
</dbReference>
<name>A0AAD6W7K8_9ROSI</name>
<dbReference type="GO" id="GO:0005524">
    <property type="term" value="F:ATP binding"/>
    <property type="evidence" value="ECO:0007669"/>
    <property type="project" value="UniProtKB-KW"/>
</dbReference>
<keyword evidence="1" id="KW-0004">4Fe-4S</keyword>
<dbReference type="CDD" id="cd03236">
    <property type="entry name" value="ABC_RNaseL_inhibitor_domain1"/>
    <property type="match status" value="1"/>
</dbReference>
<dbReference type="PRINTS" id="PR01868">
    <property type="entry name" value="ABCEFAMILY"/>
</dbReference>
<protein>
    <recommendedName>
        <fullName evidence="9">ABC transporter E family member 2</fullName>
    </recommendedName>
</protein>
<feature type="domain" description="4Fe-4S ferredoxin-type" evidence="6">
    <location>
        <begin position="7"/>
        <end position="39"/>
    </location>
</feature>
<dbReference type="InterPro" id="IPR034348">
    <property type="entry name" value="RLI_dom_1"/>
</dbReference>
<dbReference type="Gene3D" id="3.60.15.10">
    <property type="entry name" value="Ribonuclease Z/Hydroxyacylglutathione hydrolase-like"/>
    <property type="match status" value="1"/>
</dbReference>
<dbReference type="NCBIfam" id="NF009945">
    <property type="entry name" value="PRK13409.1"/>
    <property type="match status" value="1"/>
</dbReference>
<dbReference type="InterPro" id="IPR017871">
    <property type="entry name" value="ABC_transporter-like_CS"/>
</dbReference>
<feature type="domain" description="ABC transporter" evidence="5">
    <location>
        <begin position="784"/>
        <end position="1029"/>
    </location>
</feature>
<keyword evidence="1" id="KW-0479">Metal-binding</keyword>
<gene>
    <name evidence="7" type="ORF">NC653_012362</name>
</gene>
<organism evidence="7 8">
    <name type="scientific">Populus alba x Populus x berolinensis</name>
    <dbReference type="NCBI Taxonomy" id="444605"/>
    <lineage>
        <taxon>Eukaryota</taxon>
        <taxon>Viridiplantae</taxon>
        <taxon>Streptophyta</taxon>
        <taxon>Embryophyta</taxon>
        <taxon>Tracheophyta</taxon>
        <taxon>Spermatophyta</taxon>
        <taxon>Magnoliopsida</taxon>
        <taxon>eudicotyledons</taxon>
        <taxon>Gunneridae</taxon>
        <taxon>Pentapetalae</taxon>
        <taxon>rosids</taxon>
        <taxon>fabids</taxon>
        <taxon>Malpighiales</taxon>
        <taxon>Salicaceae</taxon>
        <taxon>Saliceae</taxon>
        <taxon>Populus</taxon>
    </lineage>
</organism>
<proteinExistence type="predicted"/>
<dbReference type="InterPro" id="IPR003593">
    <property type="entry name" value="AAA+_ATPase"/>
</dbReference>